<protein>
    <submittedName>
        <fullName evidence="2">Uncharacterized protein</fullName>
    </submittedName>
</protein>
<evidence type="ECO:0000256" key="1">
    <source>
        <dbReference type="SAM" id="Phobius"/>
    </source>
</evidence>
<dbReference type="Proteomes" id="UP000765509">
    <property type="component" value="Unassembled WGS sequence"/>
</dbReference>
<feature type="transmembrane region" description="Helical" evidence="1">
    <location>
        <begin position="160"/>
        <end position="181"/>
    </location>
</feature>
<evidence type="ECO:0000313" key="2">
    <source>
        <dbReference type="EMBL" id="MBW0486617.1"/>
    </source>
</evidence>
<keyword evidence="1" id="KW-0472">Membrane</keyword>
<evidence type="ECO:0000313" key="3">
    <source>
        <dbReference type="Proteomes" id="UP000765509"/>
    </source>
</evidence>
<sequence length="182" mass="20546">MYILKRRKCLISLIGLADRHLTVLPSQRPFLYFVPRLHISLSGCQLYSQMADHTDLKNWQQRPFRPYLASVELSDLSECRIKFWLQGILVKLPQMFATLVTHAAQPKYGLSDLGSFACSRSELRVTFHDGLQLHITCDAPDGIGRPAMTKRAVAMYSQSATMMLIVSSPLLAAAIAFIFLIF</sequence>
<keyword evidence="1" id="KW-1133">Transmembrane helix</keyword>
<dbReference type="AlphaFoldDB" id="A0A9Q3CQD0"/>
<keyword evidence="3" id="KW-1185">Reference proteome</keyword>
<dbReference type="EMBL" id="AVOT02008738">
    <property type="protein sequence ID" value="MBW0486617.1"/>
    <property type="molecule type" value="Genomic_DNA"/>
</dbReference>
<proteinExistence type="predicted"/>
<gene>
    <name evidence="2" type="ORF">O181_026332</name>
</gene>
<reference evidence="2" key="1">
    <citation type="submission" date="2021-03" db="EMBL/GenBank/DDBJ databases">
        <title>Draft genome sequence of rust myrtle Austropuccinia psidii MF-1, a brazilian biotype.</title>
        <authorList>
            <person name="Quecine M.C."/>
            <person name="Pachon D.M.R."/>
            <person name="Bonatelli M.L."/>
            <person name="Correr F.H."/>
            <person name="Franceschini L.M."/>
            <person name="Leite T.F."/>
            <person name="Margarido G.R.A."/>
            <person name="Almeida C.A."/>
            <person name="Ferrarezi J.A."/>
            <person name="Labate C.A."/>
        </authorList>
    </citation>
    <scope>NUCLEOTIDE SEQUENCE</scope>
    <source>
        <strain evidence="2">MF-1</strain>
    </source>
</reference>
<comment type="caution">
    <text evidence="2">The sequence shown here is derived from an EMBL/GenBank/DDBJ whole genome shotgun (WGS) entry which is preliminary data.</text>
</comment>
<name>A0A9Q3CQD0_9BASI</name>
<keyword evidence="1" id="KW-0812">Transmembrane</keyword>
<organism evidence="2 3">
    <name type="scientific">Austropuccinia psidii MF-1</name>
    <dbReference type="NCBI Taxonomy" id="1389203"/>
    <lineage>
        <taxon>Eukaryota</taxon>
        <taxon>Fungi</taxon>
        <taxon>Dikarya</taxon>
        <taxon>Basidiomycota</taxon>
        <taxon>Pucciniomycotina</taxon>
        <taxon>Pucciniomycetes</taxon>
        <taxon>Pucciniales</taxon>
        <taxon>Sphaerophragmiaceae</taxon>
        <taxon>Austropuccinia</taxon>
    </lineage>
</organism>
<accession>A0A9Q3CQD0</accession>